<accession>A0A4Q5A5G1</accession>
<name>A0A4Q5A5G1_9BIFI</name>
<evidence type="ECO:0000313" key="1">
    <source>
        <dbReference type="EMBL" id="RYQ17038.1"/>
    </source>
</evidence>
<organism evidence="1 2">
    <name type="scientific">Bifidobacterium pseudolongum subsp. globosum</name>
    <dbReference type="NCBI Taxonomy" id="1690"/>
    <lineage>
        <taxon>Bacteria</taxon>
        <taxon>Bacillati</taxon>
        <taxon>Actinomycetota</taxon>
        <taxon>Actinomycetes</taxon>
        <taxon>Bifidobacteriales</taxon>
        <taxon>Bifidobacteriaceae</taxon>
        <taxon>Bifidobacterium</taxon>
    </lineage>
</organism>
<evidence type="ECO:0000313" key="2">
    <source>
        <dbReference type="Proteomes" id="UP000291187"/>
    </source>
</evidence>
<comment type="caution">
    <text evidence="1">The sequence shown here is derived from an EMBL/GenBank/DDBJ whole genome shotgun (WGS) entry which is preliminary data.</text>
</comment>
<dbReference type="AlphaFoldDB" id="A0A4Q5A5G1"/>
<gene>
    <name evidence="1" type="ORF">PG2071B_1615</name>
</gene>
<proteinExistence type="predicted"/>
<reference evidence="1 2" key="1">
    <citation type="submission" date="2018-12" db="EMBL/GenBank/DDBJ databases">
        <title>Unveiling genomic diversity among members of the Bifidobacterium pseudolongum species, a widely distributed gut commensal of the animal kingdom.</title>
        <authorList>
            <person name="Lugli G.A."/>
            <person name="Duranti S."/>
            <person name="Albert K."/>
            <person name="Mancabelli L."/>
            <person name="Napoli S."/>
            <person name="Viappiani A."/>
            <person name="Anzalone R."/>
            <person name="Longhi G."/>
            <person name="Milani C."/>
            <person name="Turroni F."/>
            <person name="Alessandri G."/>
            <person name="Sela D.A."/>
            <person name="Van Sinderen D."/>
            <person name="Ventura M."/>
        </authorList>
    </citation>
    <scope>NUCLEOTIDE SEQUENCE [LARGE SCALE GENOMIC DNA]</scope>
    <source>
        <strain evidence="1 2">2071B</strain>
    </source>
</reference>
<protein>
    <submittedName>
        <fullName evidence="1">Uncharacterized protein</fullName>
    </submittedName>
</protein>
<dbReference type="Proteomes" id="UP000291187">
    <property type="component" value="Unassembled WGS sequence"/>
</dbReference>
<dbReference type="EMBL" id="RYUM01000023">
    <property type="protein sequence ID" value="RYQ17038.1"/>
    <property type="molecule type" value="Genomic_DNA"/>
</dbReference>
<sequence>MTPSGMTTLGTILTKIMHNAFEHDKPLLVRQ</sequence>